<evidence type="ECO:0000313" key="3">
    <source>
        <dbReference type="Proteomes" id="UP001148299"/>
    </source>
</evidence>
<feature type="compositionally biased region" description="Basic and acidic residues" evidence="1">
    <location>
        <begin position="52"/>
        <end position="62"/>
    </location>
</feature>
<name>A0A9W9UIT7_PENBR</name>
<dbReference type="EMBL" id="JAPZBR010000008">
    <property type="protein sequence ID" value="KAJ5340131.1"/>
    <property type="molecule type" value="Genomic_DNA"/>
</dbReference>
<dbReference type="Proteomes" id="UP001148299">
    <property type="component" value="Unassembled WGS sequence"/>
</dbReference>
<evidence type="ECO:0000256" key="1">
    <source>
        <dbReference type="SAM" id="MobiDB-lite"/>
    </source>
</evidence>
<reference evidence="2" key="1">
    <citation type="submission" date="2022-12" db="EMBL/GenBank/DDBJ databases">
        <authorList>
            <person name="Petersen C."/>
        </authorList>
    </citation>
    <scope>NUCLEOTIDE SEQUENCE</scope>
    <source>
        <strain evidence="2">IBT 35675</strain>
    </source>
</reference>
<evidence type="ECO:0000313" key="2">
    <source>
        <dbReference type="EMBL" id="KAJ5340131.1"/>
    </source>
</evidence>
<feature type="region of interest" description="Disordered" evidence="1">
    <location>
        <begin position="52"/>
        <end position="72"/>
    </location>
</feature>
<sequence>MGLTDSKMAAQAVFEACSNAEKSGKNEIKAMLTDPNIISLLHDIWSGLPDTARKKIDPDTKRKNGGRPQLNRPKKVRKLTKSLDTEFILDTEFMDKVSAWTHNPLTFFHEGESQLELTDSPFDGMNAYMEKLGNRTGMDKIRLRLLKVMYYRLSGCVGWNQMCQRRTERMAQVTSNPDLLGWVNEGKRIDKLCRDIGCVKNIERFDQYFHLGNLFYSLQDVADYR</sequence>
<organism evidence="2 3">
    <name type="scientific">Penicillium brevicompactum</name>
    <dbReference type="NCBI Taxonomy" id="5074"/>
    <lineage>
        <taxon>Eukaryota</taxon>
        <taxon>Fungi</taxon>
        <taxon>Dikarya</taxon>
        <taxon>Ascomycota</taxon>
        <taxon>Pezizomycotina</taxon>
        <taxon>Eurotiomycetes</taxon>
        <taxon>Eurotiomycetidae</taxon>
        <taxon>Eurotiales</taxon>
        <taxon>Aspergillaceae</taxon>
        <taxon>Penicillium</taxon>
    </lineage>
</organism>
<reference evidence="2" key="2">
    <citation type="journal article" date="2023" name="IMA Fungus">
        <title>Comparative genomic study of the Penicillium genus elucidates a diverse pangenome and 15 lateral gene transfer events.</title>
        <authorList>
            <person name="Petersen C."/>
            <person name="Sorensen T."/>
            <person name="Nielsen M.R."/>
            <person name="Sondergaard T.E."/>
            <person name="Sorensen J.L."/>
            <person name="Fitzpatrick D.A."/>
            <person name="Frisvad J.C."/>
            <person name="Nielsen K.L."/>
        </authorList>
    </citation>
    <scope>NUCLEOTIDE SEQUENCE</scope>
    <source>
        <strain evidence="2">IBT 35675</strain>
    </source>
</reference>
<proteinExistence type="predicted"/>
<dbReference type="AlphaFoldDB" id="A0A9W9UIT7"/>
<protein>
    <submittedName>
        <fullName evidence="2">Uncharacterized protein</fullName>
    </submittedName>
</protein>
<keyword evidence="3" id="KW-1185">Reference proteome</keyword>
<comment type="caution">
    <text evidence="2">The sequence shown here is derived from an EMBL/GenBank/DDBJ whole genome shotgun (WGS) entry which is preliminary data.</text>
</comment>
<accession>A0A9W9UIT7</accession>
<gene>
    <name evidence="2" type="ORF">N7541_009255</name>
</gene>